<reference evidence="1 2" key="1">
    <citation type="journal article" date="2011" name="G3 (Bethesda)">
        <title>Genome evolution in the Eremothecium clade of the Saccharomyces complex revealed by comparative genomics.</title>
        <authorList>
            <person name="Wendland J."/>
            <person name="Walther A."/>
        </authorList>
    </citation>
    <scope>NUCLEOTIDE SEQUENCE [LARGE SCALE GENOMIC DNA]</scope>
    <source>
        <strain evidence="2">CBS 270.75 / DBVPG 7215 / KCTC 17166 / NRRL Y-17582</strain>
    </source>
</reference>
<dbReference type="eggNOG" id="ENOG502RYT2">
    <property type="taxonomic scope" value="Eukaryota"/>
</dbReference>
<name>I6NDY9_ERECY</name>
<dbReference type="Pfam" id="PF05476">
    <property type="entry name" value="PET122"/>
    <property type="match status" value="1"/>
</dbReference>
<dbReference type="OrthoDB" id="4031898at2759"/>
<dbReference type="GO" id="GO:0005743">
    <property type="term" value="C:mitochondrial inner membrane"/>
    <property type="evidence" value="ECO:0007669"/>
    <property type="project" value="InterPro"/>
</dbReference>
<dbReference type="InParanoid" id="I6NDY9"/>
<dbReference type="Proteomes" id="UP000006790">
    <property type="component" value="Chromosome 5"/>
</dbReference>
<dbReference type="GO" id="GO:0003743">
    <property type="term" value="F:translation initiation factor activity"/>
    <property type="evidence" value="ECO:0007669"/>
    <property type="project" value="InterPro"/>
</dbReference>
<dbReference type="HOGENOM" id="CLU_084817_0_0_1"/>
<dbReference type="AlphaFoldDB" id="I6NDY9"/>
<dbReference type="InterPro" id="IPR008732">
    <property type="entry name" value="Pet122"/>
</dbReference>
<dbReference type="GeneID" id="11472072"/>
<dbReference type="GO" id="GO:0070131">
    <property type="term" value="P:positive regulation of mitochondrial translation"/>
    <property type="evidence" value="ECO:0007669"/>
    <property type="project" value="InterPro"/>
</dbReference>
<accession>I6NDY9</accession>
<keyword evidence="2" id="KW-1185">Reference proteome</keyword>
<sequence length="286" mass="33809">MNRLSVQKSLMQKCLNRQFDQLFEQFRDTHQSSCSTELLQVCLSVAAQEGHIKTVKYLWNKFVLKSRILVVRPQVLADIGNLVFHNGEHRILQGISSHYDRFYRYEKGDEWDRYKYHLRRLVVEGYARYNNDRTPFEKKWKSFKKNVDHELSNYPICVWDFPYLTQSMKDMNEYKLTKMLFHTGVQDIFNDCSTTLLLNMILLQPDIHITKKLALFKKFVDLTSCDKTKCFEDTIVILVRLLNYTQCKEDLIPYMLESGIPITKNAMRIYDSKVCTDIISKANIVG</sequence>
<gene>
    <name evidence="1" type="ordered locus">Ecym_5541</name>
</gene>
<dbReference type="RefSeq" id="XP_003647098.1">
    <property type="nucleotide sequence ID" value="XM_003647050.1"/>
</dbReference>
<protein>
    <submittedName>
        <fullName evidence="1">Uncharacterized protein</fullName>
    </submittedName>
</protein>
<evidence type="ECO:0000313" key="2">
    <source>
        <dbReference type="Proteomes" id="UP000006790"/>
    </source>
</evidence>
<dbReference type="OMA" id="KSCQWGH"/>
<evidence type="ECO:0000313" key="1">
    <source>
        <dbReference type="EMBL" id="AET40281.1"/>
    </source>
</evidence>
<dbReference type="STRING" id="931890.I6NDY9"/>
<dbReference type="FunCoup" id="I6NDY9">
    <property type="interactions" value="40"/>
</dbReference>
<dbReference type="EMBL" id="CP002501">
    <property type="protein sequence ID" value="AET40281.1"/>
    <property type="molecule type" value="Genomic_DNA"/>
</dbReference>
<proteinExistence type="predicted"/>
<organism evidence="1 2">
    <name type="scientific">Eremothecium cymbalariae (strain CBS 270.75 / DBVPG 7215 / KCTC 17166 / NRRL Y-17582)</name>
    <name type="common">Yeast</name>
    <dbReference type="NCBI Taxonomy" id="931890"/>
    <lineage>
        <taxon>Eukaryota</taxon>
        <taxon>Fungi</taxon>
        <taxon>Dikarya</taxon>
        <taxon>Ascomycota</taxon>
        <taxon>Saccharomycotina</taxon>
        <taxon>Saccharomycetes</taxon>
        <taxon>Saccharomycetales</taxon>
        <taxon>Saccharomycetaceae</taxon>
        <taxon>Eremothecium</taxon>
    </lineage>
</organism>
<dbReference type="KEGG" id="erc:Ecym_5541"/>